<evidence type="ECO:0000313" key="2">
    <source>
        <dbReference type="Proteomes" id="UP000004200"/>
    </source>
</evidence>
<dbReference type="AlphaFoldDB" id="G2DZR6"/>
<organism evidence="1 2">
    <name type="scientific">Thiorhodococcus drewsii AZ1</name>
    <dbReference type="NCBI Taxonomy" id="765913"/>
    <lineage>
        <taxon>Bacteria</taxon>
        <taxon>Pseudomonadati</taxon>
        <taxon>Pseudomonadota</taxon>
        <taxon>Gammaproteobacteria</taxon>
        <taxon>Chromatiales</taxon>
        <taxon>Chromatiaceae</taxon>
        <taxon>Thiorhodococcus</taxon>
    </lineage>
</organism>
<evidence type="ECO:0000313" key="1">
    <source>
        <dbReference type="EMBL" id="EGV31955.1"/>
    </source>
</evidence>
<name>G2DZR6_9GAMM</name>
<dbReference type="RefSeq" id="WP_007040243.1">
    <property type="nucleotide sequence ID" value="NZ_AFWT01000009.1"/>
</dbReference>
<dbReference type="EMBL" id="AFWT01000009">
    <property type="protein sequence ID" value="EGV31955.1"/>
    <property type="molecule type" value="Genomic_DNA"/>
</dbReference>
<comment type="caution">
    <text evidence="1">The sequence shown here is derived from an EMBL/GenBank/DDBJ whole genome shotgun (WGS) entry which is preliminary data.</text>
</comment>
<reference evidence="1 2" key="1">
    <citation type="submission" date="2011-06" db="EMBL/GenBank/DDBJ databases">
        <title>The draft genome of Thiorhodococcus drewsii AZ1.</title>
        <authorList>
            <consortium name="US DOE Joint Genome Institute (JGI-PGF)"/>
            <person name="Lucas S."/>
            <person name="Han J."/>
            <person name="Lapidus A."/>
            <person name="Cheng J.-F."/>
            <person name="Goodwin L."/>
            <person name="Pitluck S."/>
            <person name="Peters L."/>
            <person name="Land M.L."/>
            <person name="Hauser L."/>
            <person name="Vogl K."/>
            <person name="Liu Z."/>
            <person name="Imhoff J."/>
            <person name="Thiel V."/>
            <person name="Frigaard N.-U."/>
            <person name="Bryant D.A."/>
            <person name="Woyke T.J."/>
        </authorList>
    </citation>
    <scope>NUCLEOTIDE SEQUENCE [LARGE SCALE GENOMIC DNA]</scope>
    <source>
        <strain evidence="1 2">AZ1</strain>
    </source>
</reference>
<keyword evidence="2" id="KW-1185">Reference proteome</keyword>
<gene>
    <name evidence="1" type="ORF">ThidrDRAFT_1529</name>
</gene>
<protein>
    <submittedName>
        <fullName evidence="1">Uncharacterized protein</fullName>
    </submittedName>
</protein>
<proteinExistence type="predicted"/>
<accession>G2DZR6</accession>
<sequence>MTAENKNRLHHSRTQKNHKIYVMASPCAGKSTFATRETYRKVRLIDFNVYFEQWAKDSNLNITEFSRTTMEEREAIYNRVNIDYLYAQSDSVCMLGVIGPEKPQKNTDISFVIVQPSLLRAMTNCLLRKWELKRSKKTSHWSRWTHIRDYRRKLAAYAKENGVQIYPRFEAALDAVLDDPSQKKEKSNRFN</sequence>
<dbReference type="Proteomes" id="UP000004200">
    <property type="component" value="Unassembled WGS sequence"/>
</dbReference>